<evidence type="ECO:0000313" key="2">
    <source>
        <dbReference type="Proteomes" id="UP000800200"/>
    </source>
</evidence>
<evidence type="ECO:0000313" key="1">
    <source>
        <dbReference type="EMBL" id="KAF2192885.1"/>
    </source>
</evidence>
<dbReference type="AlphaFoldDB" id="A0A6A6ENW6"/>
<dbReference type="EMBL" id="ML994614">
    <property type="protein sequence ID" value="KAF2192885.1"/>
    <property type="molecule type" value="Genomic_DNA"/>
</dbReference>
<name>A0A6A6ENW6_9PEZI</name>
<keyword evidence="2" id="KW-1185">Reference proteome</keyword>
<dbReference type="Proteomes" id="UP000800200">
    <property type="component" value="Unassembled WGS sequence"/>
</dbReference>
<organism evidence="1 2">
    <name type="scientific">Zopfia rhizophila CBS 207.26</name>
    <dbReference type="NCBI Taxonomy" id="1314779"/>
    <lineage>
        <taxon>Eukaryota</taxon>
        <taxon>Fungi</taxon>
        <taxon>Dikarya</taxon>
        <taxon>Ascomycota</taxon>
        <taxon>Pezizomycotina</taxon>
        <taxon>Dothideomycetes</taxon>
        <taxon>Dothideomycetes incertae sedis</taxon>
        <taxon>Zopfiaceae</taxon>
        <taxon>Zopfia</taxon>
    </lineage>
</organism>
<accession>A0A6A6ENW6</accession>
<protein>
    <submittedName>
        <fullName evidence="1">Uncharacterized protein</fullName>
    </submittedName>
</protein>
<proteinExistence type="predicted"/>
<gene>
    <name evidence="1" type="ORF">K469DRAFT_714905</name>
</gene>
<reference evidence="1" key="1">
    <citation type="journal article" date="2020" name="Stud. Mycol.">
        <title>101 Dothideomycetes genomes: a test case for predicting lifestyles and emergence of pathogens.</title>
        <authorList>
            <person name="Haridas S."/>
            <person name="Albert R."/>
            <person name="Binder M."/>
            <person name="Bloem J."/>
            <person name="Labutti K."/>
            <person name="Salamov A."/>
            <person name="Andreopoulos B."/>
            <person name="Baker S."/>
            <person name="Barry K."/>
            <person name="Bills G."/>
            <person name="Bluhm B."/>
            <person name="Cannon C."/>
            <person name="Castanera R."/>
            <person name="Culley D."/>
            <person name="Daum C."/>
            <person name="Ezra D."/>
            <person name="Gonzalez J."/>
            <person name="Henrissat B."/>
            <person name="Kuo A."/>
            <person name="Liang C."/>
            <person name="Lipzen A."/>
            <person name="Lutzoni F."/>
            <person name="Magnuson J."/>
            <person name="Mondo S."/>
            <person name="Nolan M."/>
            <person name="Ohm R."/>
            <person name="Pangilinan J."/>
            <person name="Park H.-J."/>
            <person name="Ramirez L."/>
            <person name="Alfaro M."/>
            <person name="Sun H."/>
            <person name="Tritt A."/>
            <person name="Yoshinaga Y."/>
            <person name="Zwiers L.-H."/>
            <person name="Turgeon B."/>
            <person name="Goodwin S."/>
            <person name="Spatafora J."/>
            <person name="Crous P."/>
            <person name="Grigoriev I."/>
        </authorList>
    </citation>
    <scope>NUCLEOTIDE SEQUENCE</scope>
    <source>
        <strain evidence="1">CBS 207.26</strain>
    </source>
</reference>
<sequence>MDSYLGKGGTLLTSAIEKFVKRVLNRDPELDPRSLVLNLLLQHADDPPPHGREERFPEYGEVANEVVRLATMDEMPCQAIIRIAEQNTGQRIPYSTGHGIFKKREIVKRAPPRKI</sequence>